<keyword evidence="15" id="KW-1185">Reference proteome</keyword>
<evidence type="ECO:0000256" key="3">
    <source>
        <dbReference type="ARBA" id="ARBA00022480"/>
    </source>
</evidence>
<organism evidence="14 15">
    <name type="scientific">Bucco capensis</name>
    <name type="common">collared puffbird</name>
    <dbReference type="NCBI Taxonomy" id="135168"/>
    <lineage>
        <taxon>Eukaryota</taxon>
        <taxon>Metazoa</taxon>
        <taxon>Chordata</taxon>
        <taxon>Craniata</taxon>
        <taxon>Vertebrata</taxon>
        <taxon>Euteleostomi</taxon>
        <taxon>Archelosauria</taxon>
        <taxon>Archosauria</taxon>
        <taxon>Dinosauria</taxon>
        <taxon>Saurischia</taxon>
        <taxon>Theropoda</taxon>
        <taxon>Coelurosauria</taxon>
        <taxon>Aves</taxon>
        <taxon>Neognathae</taxon>
        <taxon>Neoaves</taxon>
        <taxon>Telluraves</taxon>
        <taxon>Coraciimorphae</taxon>
        <taxon>Piciformes</taxon>
        <taxon>Bucconidae</taxon>
        <taxon>Bucco</taxon>
    </lineage>
</organism>
<keyword evidence="5 12" id="KW-0812">Transmembrane</keyword>
<dbReference type="GO" id="GO:0033038">
    <property type="term" value="F:bitter taste receptor activity"/>
    <property type="evidence" value="ECO:0007669"/>
    <property type="project" value="InterPro"/>
</dbReference>
<feature type="non-terminal residue" evidence="14">
    <location>
        <position position="305"/>
    </location>
</feature>
<comment type="subcellular location">
    <subcellularLocation>
        <location evidence="1 12">Membrane</location>
        <topology evidence="1 12">Multi-pass membrane protein</topology>
    </subcellularLocation>
</comment>
<feature type="transmembrane region" description="Helical" evidence="13">
    <location>
        <begin position="230"/>
        <end position="256"/>
    </location>
</feature>
<accession>A0A7K9HZK0</accession>
<keyword evidence="9 12" id="KW-0675">Receptor</keyword>
<evidence type="ECO:0000256" key="4">
    <source>
        <dbReference type="ARBA" id="ARBA00022606"/>
    </source>
</evidence>
<protein>
    <recommendedName>
        <fullName evidence="12">Taste receptor type 2</fullName>
    </recommendedName>
</protein>
<keyword evidence="4 12" id="KW-0716">Sensory transduction</keyword>
<feature type="transmembrane region" description="Helical" evidence="13">
    <location>
        <begin position="179"/>
        <end position="209"/>
    </location>
</feature>
<evidence type="ECO:0000256" key="12">
    <source>
        <dbReference type="RuleBase" id="RU004424"/>
    </source>
</evidence>
<evidence type="ECO:0000256" key="2">
    <source>
        <dbReference type="ARBA" id="ARBA00007376"/>
    </source>
</evidence>
<dbReference type="GO" id="GO:0004930">
    <property type="term" value="F:G protein-coupled receptor activity"/>
    <property type="evidence" value="ECO:0007669"/>
    <property type="project" value="UniProtKB-KW"/>
</dbReference>
<dbReference type="EMBL" id="VWZO01014385">
    <property type="protein sequence ID" value="NXH18104.1"/>
    <property type="molecule type" value="Genomic_DNA"/>
</dbReference>
<evidence type="ECO:0000256" key="1">
    <source>
        <dbReference type="ARBA" id="ARBA00004141"/>
    </source>
</evidence>
<dbReference type="FunFam" id="1.20.1070.10:FF:000055">
    <property type="entry name" value="Taste receptor type 2"/>
    <property type="match status" value="1"/>
</dbReference>
<dbReference type="PANTHER" id="PTHR11394:SF47">
    <property type="entry name" value="TASTE RECEPTOR TYPE 2 MEMBER 40"/>
    <property type="match status" value="1"/>
</dbReference>
<comment type="caution">
    <text evidence="14">The sequence shown here is derived from an EMBL/GenBank/DDBJ whole genome shotgun (WGS) entry which is preliminary data.</text>
</comment>
<gene>
    <name evidence="14" type="primary">Tas2r9_2</name>
    <name evidence="14" type="ORF">BUCCAP_R08303</name>
</gene>
<dbReference type="CDD" id="cd13950">
    <property type="entry name" value="7tm_TAS2R"/>
    <property type="match status" value="1"/>
</dbReference>
<evidence type="ECO:0000256" key="7">
    <source>
        <dbReference type="ARBA" id="ARBA00023040"/>
    </source>
</evidence>
<comment type="similarity">
    <text evidence="2 11">Belongs to the G-protein coupled receptor T2R family.</text>
</comment>
<dbReference type="SUPFAM" id="SSF81321">
    <property type="entry name" value="Family A G protein-coupled receptor-like"/>
    <property type="match status" value="1"/>
</dbReference>
<keyword evidence="10 12" id="KW-0807">Transducer</keyword>
<dbReference type="Pfam" id="PF05296">
    <property type="entry name" value="TAS2R"/>
    <property type="match status" value="1"/>
</dbReference>
<dbReference type="GO" id="GO:0016020">
    <property type="term" value="C:membrane"/>
    <property type="evidence" value="ECO:0007669"/>
    <property type="project" value="UniProtKB-SubCell"/>
</dbReference>
<proteinExistence type="inferred from homology"/>
<sequence length="305" mass="35310">NATAFDAMAMVITTLQAFAGMWINAFIVCVLCIDWLKRRSFNSNEKILLFLGCSRFADMCITWLYYIFALTYPWCFYVQPIPQLFAAFQSFFDTSSVWASACLCGFYCVKIANLRNTFFFYLKVKIDRIVPWLLLGSVFLSLVMFILSYNINGTAVLRILNTTTPENVWKLRVRMDGHLFPLLFLIGFMLTTALIAVVFSALFLLFSLWRHKCKMQTKAVKNLSMDAHIKAIKIILTFLFLYSLNFTRFMLTLIYATKKETLVTFIVLIFKYALPVFHSLILILSNPKLEKTLLRILPCEKCKVC</sequence>
<evidence type="ECO:0000256" key="9">
    <source>
        <dbReference type="ARBA" id="ARBA00023170"/>
    </source>
</evidence>
<evidence type="ECO:0000256" key="5">
    <source>
        <dbReference type="ARBA" id="ARBA00022692"/>
    </source>
</evidence>
<dbReference type="AlphaFoldDB" id="A0A7K9HZK0"/>
<keyword evidence="7 12" id="KW-0297">G-protein coupled receptor</keyword>
<dbReference type="OrthoDB" id="8876749at2759"/>
<dbReference type="InterPro" id="IPR007960">
    <property type="entry name" value="TAS2R"/>
</dbReference>
<keyword evidence="8 12" id="KW-0472">Membrane</keyword>
<dbReference type="Proteomes" id="UP000534107">
    <property type="component" value="Unassembled WGS sequence"/>
</dbReference>
<evidence type="ECO:0000313" key="14">
    <source>
        <dbReference type="EMBL" id="NXH18104.1"/>
    </source>
</evidence>
<feature type="transmembrane region" description="Helical" evidence="13">
    <location>
        <begin position="88"/>
        <end position="109"/>
    </location>
</feature>
<evidence type="ECO:0000256" key="8">
    <source>
        <dbReference type="ARBA" id="ARBA00023136"/>
    </source>
</evidence>
<dbReference type="PANTHER" id="PTHR11394">
    <property type="entry name" value="TASTE RECEPTOR TYPE 2"/>
    <property type="match status" value="1"/>
</dbReference>
<keyword evidence="6 13" id="KW-1133">Transmembrane helix</keyword>
<feature type="transmembrane region" description="Helical" evidence="13">
    <location>
        <begin position="129"/>
        <end position="151"/>
    </location>
</feature>
<evidence type="ECO:0000256" key="11">
    <source>
        <dbReference type="RuleBase" id="RU004423"/>
    </source>
</evidence>
<evidence type="ECO:0000256" key="6">
    <source>
        <dbReference type="ARBA" id="ARBA00022989"/>
    </source>
</evidence>
<name>A0A7K9HZK0_9PICI</name>
<dbReference type="Gene3D" id="1.20.1070.10">
    <property type="entry name" value="Rhodopsin 7-helix transmembrane proteins"/>
    <property type="match status" value="1"/>
</dbReference>
<feature type="non-terminal residue" evidence="14">
    <location>
        <position position="1"/>
    </location>
</feature>
<keyword evidence="3 12" id="KW-0919">Taste</keyword>
<feature type="transmembrane region" description="Helical" evidence="13">
    <location>
        <begin position="262"/>
        <end position="285"/>
    </location>
</feature>
<evidence type="ECO:0000256" key="10">
    <source>
        <dbReference type="ARBA" id="ARBA00023224"/>
    </source>
</evidence>
<evidence type="ECO:0000313" key="15">
    <source>
        <dbReference type="Proteomes" id="UP000534107"/>
    </source>
</evidence>
<evidence type="ECO:0000256" key="13">
    <source>
        <dbReference type="SAM" id="Phobius"/>
    </source>
</evidence>
<feature type="transmembrane region" description="Helical" evidence="13">
    <location>
        <begin position="15"/>
        <end position="36"/>
    </location>
</feature>
<reference evidence="14 15" key="1">
    <citation type="submission" date="2019-09" db="EMBL/GenBank/DDBJ databases">
        <title>Bird 10,000 Genomes (B10K) Project - Family phase.</title>
        <authorList>
            <person name="Zhang G."/>
        </authorList>
    </citation>
    <scope>NUCLEOTIDE SEQUENCE [LARGE SCALE GENOMIC DNA]</scope>
    <source>
        <strain evidence="14">B10K-DU-001-16</strain>
        <tissue evidence="14">Muscle</tissue>
    </source>
</reference>